<organism evidence="2 3">
    <name type="scientific">Saxophila tyrrhenica</name>
    <dbReference type="NCBI Taxonomy" id="1690608"/>
    <lineage>
        <taxon>Eukaryota</taxon>
        <taxon>Fungi</taxon>
        <taxon>Dikarya</taxon>
        <taxon>Ascomycota</taxon>
        <taxon>Pezizomycotina</taxon>
        <taxon>Dothideomycetes</taxon>
        <taxon>Dothideomycetidae</taxon>
        <taxon>Mycosphaerellales</taxon>
        <taxon>Extremaceae</taxon>
        <taxon>Saxophila</taxon>
    </lineage>
</organism>
<evidence type="ECO:0000313" key="2">
    <source>
        <dbReference type="EMBL" id="KAK5175292.1"/>
    </source>
</evidence>
<dbReference type="EMBL" id="JAVRRT010000001">
    <property type="protein sequence ID" value="KAK5175292.1"/>
    <property type="molecule type" value="Genomic_DNA"/>
</dbReference>
<evidence type="ECO:0000313" key="3">
    <source>
        <dbReference type="Proteomes" id="UP001337655"/>
    </source>
</evidence>
<name>A0AAV9PN94_9PEZI</name>
<dbReference type="Proteomes" id="UP001337655">
    <property type="component" value="Unassembled WGS sequence"/>
</dbReference>
<gene>
    <name evidence="2" type="ORF">LTR77_000430</name>
</gene>
<protein>
    <submittedName>
        <fullName evidence="2">Uncharacterized protein</fullName>
    </submittedName>
</protein>
<feature type="compositionally biased region" description="Low complexity" evidence="1">
    <location>
        <begin position="425"/>
        <end position="434"/>
    </location>
</feature>
<comment type="caution">
    <text evidence="2">The sequence shown here is derived from an EMBL/GenBank/DDBJ whole genome shotgun (WGS) entry which is preliminary data.</text>
</comment>
<keyword evidence="3" id="KW-1185">Reference proteome</keyword>
<accession>A0AAV9PN94</accession>
<reference evidence="2 3" key="1">
    <citation type="submission" date="2023-08" db="EMBL/GenBank/DDBJ databases">
        <title>Black Yeasts Isolated from many extreme environments.</title>
        <authorList>
            <person name="Coleine C."/>
            <person name="Stajich J.E."/>
            <person name="Selbmann L."/>
        </authorList>
    </citation>
    <scope>NUCLEOTIDE SEQUENCE [LARGE SCALE GENOMIC DNA]</scope>
    <source>
        <strain evidence="2 3">CCFEE 5935</strain>
    </source>
</reference>
<feature type="region of interest" description="Disordered" evidence="1">
    <location>
        <begin position="404"/>
        <end position="443"/>
    </location>
</feature>
<dbReference type="GeneID" id="89921780"/>
<dbReference type="AlphaFoldDB" id="A0AAV9PN94"/>
<evidence type="ECO:0000256" key="1">
    <source>
        <dbReference type="SAM" id="MobiDB-lite"/>
    </source>
</evidence>
<proteinExistence type="predicted"/>
<dbReference type="RefSeq" id="XP_064663930.1">
    <property type="nucleotide sequence ID" value="XM_064797696.1"/>
</dbReference>
<sequence>METADENDGIQSFPDGGFAMDFSVEIEEDVPALVEEMMRLGTLGYFVEARKLSDKHLVRHASIFAVAAERMRLLLIQGDISQLAKMSYETEGAEFDLQRAIVNTMFLIANVHISPAALRSKYELSSSIERLENLSLRDDVDEAELLLKSVLELHRSNPTCNMQDEHQRFPLLQISFEQHRRLMNIAQRLVQSRHYWEAKPALAICCRSSCSYGLSDNGATPALAYNFLQLAEIAESCDQTTFEGRSAAIDMSQTICDAARGCVYYDKRGEVFPPTKAAITRLLRFQNNILERAAPTEDYGPRCHARLISIATNLRAMESLSPGGMPLSRWDIEGAVEALNSAKEHEDLLLSRSAERTLTWSSERKAFEYLLYAYSNHAVTMQAPHVKVNLLPWPYAAPAVAPGADNMRQDPRSLSKELYLVQEQSSSEKTTTSSRDSKKMRLA</sequence>